<dbReference type="AlphaFoldDB" id="A0A6C0HEF0"/>
<evidence type="ECO:0000256" key="1">
    <source>
        <dbReference type="SAM" id="MobiDB-lite"/>
    </source>
</evidence>
<sequence length="299" mass="35402">MFRFYWKTNRNQISNQTKKVSRIEGGYWFSEESDQNLVTYKVLYRKQVEPSIYVEWLEELNKDFMETPCWKQDEQLWNLIHSDSNCYHWSLGEFELIEISQKFYSSPIELPPILPGWIQAVSFLDYEMMKKEFYNFVKTMTTNSQKHLNHLSPLKNIPMTNQREQQSHMNNVEASSQQGQHHLHQSDPYSLDQKNIYQKQYQKLQGGLVSQNPRKSEVSKIYPRKQKLSGNLLKISEQHQELVVSSDLPRGLMIDPTLDSIVHKDKQVDLSASPPFSNIQPKRKQVRQRMFQECLILPS</sequence>
<feature type="region of interest" description="Disordered" evidence="1">
    <location>
        <begin position="163"/>
        <end position="187"/>
    </location>
</feature>
<dbReference type="EMBL" id="MN739942">
    <property type="protein sequence ID" value="QHT78879.1"/>
    <property type="molecule type" value="Genomic_DNA"/>
</dbReference>
<evidence type="ECO:0000313" key="2">
    <source>
        <dbReference type="EMBL" id="QHT78879.1"/>
    </source>
</evidence>
<name>A0A6C0HEF0_9ZZZZ</name>
<feature type="compositionally biased region" description="Polar residues" evidence="1">
    <location>
        <begin position="163"/>
        <end position="174"/>
    </location>
</feature>
<organism evidence="2">
    <name type="scientific">viral metagenome</name>
    <dbReference type="NCBI Taxonomy" id="1070528"/>
    <lineage>
        <taxon>unclassified sequences</taxon>
        <taxon>metagenomes</taxon>
        <taxon>organismal metagenomes</taxon>
    </lineage>
</organism>
<protein>
    <submittedName>
        <fullName evidence="2">Uncharacterized protein</fullName>
    </submittedName>
</protein>
<proteinExistence type="predicted"/>
<accession>A0A6C0HEF0</accession>
<reference evidence="2" key="1">
    <citation type="journal article" date="2020" name="Nature">
        <title>Giant virus diversity and host interactions through global metagenomics.</title>
        <authorList>
            <person name="Schulz F."/>
            <person name="Roux S."/>
            <person name="Paez-Espino D."/>
            <person name="Jungbluth S."/>
            <person name="Walsh D.A."/>
            <person name="Denef V.J."/>
            <person name="McMahon K.D."/>
            <person name="Konstantinidis K.T."/>
            <person name="Eloe-Fadrosh E.A."/>
            <person name="Kyrpides N.C."/>
            <person name="Woyke T."/>
        </authorList>
    </citation>
    <scope>NUCLEOTIDE SEQUENCE</scope>
    <source>
        <strain evidence="2">GVMAG-M-3300023179-97</strain>
    </source>
</reference>